<reference evidence="2" key="1">
    <citation type="submission" date="2021-01" db="EMBL/GenBank/DDBJ databases">
        <title>Caligus Genome Assembly.</title>
        <authorList>
            <person name="Gallardo-Escarate C."/>
        </authorList>
    </citation>
    <scope>NUCLEOTIDE SEQUENCE [LARGE SCALE GENOMIC DNA]</scope>
</reference>
<organism evidence="1 2">
    <name type="scientific">Caligus rogercresseyi</name>
    <name type="common">Sea louse</name>
    <dbReference type="NCBI Taxonomy" id="217165"/>
    <lineage>
        <taxon>Eukaryota</taxon>
        <taxon>Metazoa</taxon>
        <taxon>Ecdysozoa</taxon>
        <taxon>Arthropoda</taxon>
        <taxon>Crustacea</taxon>
        <taxon>Multicrustacea</taxon>
        <taxon>Hexanauplia</taxon>
        <taxon>Copepoda</taxon>
        <taxon>Siphonostomatoida</taxon>
        <taxon>Caligidae</taxon>
        <taxon>Caligus</taxon>
    </lineage>
</organism>
<sequence length="97" mass="10875">MYGLLPSQVYRRRKIHAAAAAILAHLLSTLCKKHSNKIVSVSHSFTYVLLPQQQLEQVGSESHERGYTQDLSGPLCLHCAHPMECFPTCLHNCWATT</sequence>
<accession>A0A7T8KHQ2</accession>
<evidence type="ECO:0000313" key="1">
    <source>
        <dbReference type="EMBL" id="QQP56158.1"/>
    </source>
</evidence>
<dbReference type="Proteomes" id="UP000595437">
    <property type="component" value="Chromosome 1"/>
</dbReference>
<name>A0A7T8KHQ2_CALRO</name>
<evidence type="ECO:0000313" key="2">
    <source>
        <dbReference type="Proteomes" id="UP000595437"/>
    </source>
</evidence>
<keyword evidence="2" id="KW-1185">Reference proteome</keyword>
<proteinExistence type="predicted"/>
<protein>
    <submittedName>
        <fullName evidence="1">Uncharacterized protein</fullName>
    </submittedName>
</protein>
<gene>
    <name evidence="1" type="ORF">FKW44_000732</name>
</gene>
<dbReference type="AlphaFoldDB" id="A0A7T8KHQ2"/>
<dbReference type="EMBL" id="CP045890">
    <property type="protein sequence ID" value="QQP56158.1"/>
    <property type="molecule type" value="Genomic_DNA"/>
</dbReference>